<evidence type="ECO:0008006" key="4">
    <source>
        <dbReference type="Google" id="ProtNLM"/>
    </source>
</evidence>
<dbReference type="Proteomes" id="UP000054477">
    <property type="component" value="Unassembled WGS sequence"/>
</dbReference>
<feature type="compositionally biased region" description="Low complexity" evidence="1">
    <location>
        <begin position="442"/>
        <end position="457"/>
    </location>
</feature>
<gene>
    <name evidence="2" type="ORF">K443DRAFT_679265</name>
</gene>
<name>A0A0C9X5E5_9AGAR</name>
<dbReference type="AlphaFoldDB" id="A0A0C9X5E5"/>
<sequence>MSVSIDIVPSSSCLHMFGDPDPLSAYSLSGHVAISLSSPYSFFSTRRTARVLLKSVSLTFEGQSEINTPETGYAAIRLCSVSRDIAPSEHMELTNHGHEDGSPCQWNVIFNLPIPGWLPATSAIGLEELGVRYALCATAKFITLDSEDNHRHSWSLATLCAPFRSRVKSVDASTPIKLDRFISPEPHPPPITNYLVNPTPKDSPCIPQEVLSKIQVLASVPEFVNTQGTSVPITLRMRTKDLTEDQCKRLQIASLSINIIQHEKFRTRPSPAYLTSFSLPPASMQPPNLPLRDPHPISTLYDPSLLYSSSSGNAEAITRSFSLLPRGDDGTYKLSSDNYAFIDDFKLSSDATPTWYTMETHVPFAQLSSASVDEEQEAWGGEPVIRESAAGALWVVWHDLKVDVTFLYDLDGPGEGGEKARETLGFSVPLRFGREAPLRSASTPSLDSTTTRSSLLSPPSPSHFKATLPPYSQLYDSNGDRKIDYSVPLPLYTPPKLPLYQMTEGEAWGRERDWKGGLRAAL</sequence>
<keyword evidence="3" id="KW-1185">Reference proteome</keyword>
<dbReference type="STRING" id="1095629.A0A0C9X5E5"/>
<evidence type="ECO:0000313" key="2">
    <source>
        <dbReference type="EMBL" id="KIK00266.1"/>
    </source>
</evidence>
<dbReference type="OrthoDB" id="1638493at2759"/>
<reference evidence="2 3" key="1">
    <citation type="submission" date="2014-04" db="EMBL/GenBank/DDBJ databases">
        <authorList>
            <consortium name="DOE Joint Genome Institute"/>
            <person name="Kuo A."/>
            <person name="Kohler A."/>
            <person name="Nagy L.G."/>
            <person name="Floudas D."/>
            <person name="Copeland A."/>
            <person name="Barry K.W."/>
            <person name="Cichocki N."/>
            <person name="Veneault-Fourrey C."/>
            <person name="LaButti K."/>
            <person name="Lindquist E.A."/>
            <person name="Lipzen A."/>
            <person name="Lundell T."/>
            <person name="Morin E."/>
            <person name="Murat C."/>
            <person name="Sun H."/>
            <person name="Tunlid A."/>
            <person name="Henrissat B."/>
            <person name="Grigoriev I.V."/>
            <person name="Hibbett D.S."/>
            <person name="Martin F."/>
            <person name="Nordberg H.P."/>
            <person name="Cantor M.N."/>
            <person name="Hua S.X."/>
        </authorList>
    </citation>
    <scope>NUCLEOTIDE SEQUENCE [LARGE SCALE GENOMIC DNA]</scope>
    <source>
        <strain evidence="2 3">LaAM-08-1</strain>
    </source>
</reference>
<accession>A0A0C9X5E5</accession>
<proteinExistence type="predicted"/>
<reference evidence="3" key="2">
    <citation type="submission" date="2015-01" db="EMBL/GenBank/DDBJ databases">
        <title>Evolutionary Origins and Diversification of the Mycorrhizal Mutualists.</title>
        <authorList>
            <consortium name="DOE Joint Genome Institute"/>
            <consortium name="Mycorrhizal Genomics Consortium"/>
            <person name="Kohler A."/>
            <person name="Kuo A."/>
            <person name="Nagy L.G."/>
            <person name="Floudas D."/>
            <person name="Copeland A."/>
            <person name="Barry K.W."/>
            <person name="Cichocki N."/>
            <person name="Veneault-Fourrey C."/>
            <person name="LaButti K."/>
            <person name="Lindquist E.A."/>
            <person name="Lipzen A."/>
            <person name="Lundell T."/>
            <person name="Morin E."/>
            <person name="Murat C."/>
            <person name="Riley R."/>
            <person name="Ohm R."/>
            <person name="Sun H."/>
            <person name="Tunlid A."/>
            <person name="Henrissat B."/>
            <person name="Grigoriev I.V."/>
            <person name="Hibbett D.S."/>
            <person name="Martin F."/>
        </authorList>
    </citation>
    <scope>NUCLEOTIDE SEQUENCE [LARGE SCALE GENOMIC DNA]</scope>
    <source>
        <strain evidence="3">LaAM-08-1</strain>
    </source>
</reference>
<dbReference type="EMBL" id="KN838629">
    <property type="protein sequence ID" value="KIK00266.1"/>
    <property type="molecule type" value="Genomic_DNA"/>
</dbReference>
<organism evidence="2 3">
    <name type="scientific">Laccaria amethystina LaAM-08-1</name>
    <dbReference type="NCBI Taxonomy" id="1095629"/>
    <lineage>
        <taxon>Eukaryota</taxon>
        <taxon>Fungi</taxon>
        <taxon>Dikarya</taxon>
        <taxon>Basidiomycota</taxon>
        <taxon>Agaricomycotina</taxon>
        <taxon>Agaricomycetes</taxon>
        <taxon>Agaricomycetidae</taxon>
        <taxon>Agaricales</taxon>
        <taxon>Agaricineae</taxon>
        <taxon>Hydnangiaceae</taxon>
        <taxon>Laccaria</taxon>
    </lineage>
</organism>
<evidence type="ECO:0000313" key="3">
    <source>
        <dbReference type="Proteomes" id="UP000054477"/>
    </source>
</evidence>
<feature type="region of interest" description="Disordered" evidence="1">
    <location>
        <begin position="438"/>
        <end position="469"/>
    </location>
</feature>
<dbReference type="HOGENOM" id="CLU_477327_0_0_1"/>
<evidence type="ECO:0000256" key="1">
    <source>
        <dbReference type="SAM" id="MobiDB-lite"/>
    </source>
</evidence>
<protein>
    <recommendedName>
        <fullName evidence="4">Arrestin-like N-terminal domain-containing protein</fullName>
    </recommendedName>
</protein>